<organism evidence="1 2">
    <name type="scientific">Pelagerythrobacter marensis</name>
    <dbReference type="NCBI Taxonomy" id="543877"/>
    <lineage>
        <taxon>Bacteria</taxon>
        <taxon>Pseudomonadati</taxon>
        <taxon>Pseudomonadota</taxon>
        <taxon>Alphaproteobacteria</taxon>
        <taxon>Sphingomonadales</taxon>
        <taxon>Erythrobacteraceae</taxon>
        <taxon>Pelagerythrobacter</taxon>
    </lineage>
</organism>
<sequence>MPRGARHVETGILRPSQYGLYALEMDGGGIWQLDVGWGWKARKLVGQRVTVEGTRAGFNLLDVRRIKIKGEGRSR</sequence>
<evidence type="ECO:0000313" key="1">
    <source>
        <dbReference type="EMBL" id="WWA46966.1"/>
    </source>
</evidence>
<evidence type="ECO:0000313" key="2">
    <source>
        <dbReference type="Proteomes" id="UP001335183"/>
    </source>
</evidence>
<protein>
    <submittedName>
        <fullName evidence="1">DUF5818 domain-containing protein</fullName>
    </submittedName>
</protein>
<dbReference type="InterPro" id="IPR043856">
    <property type="entry name" value="DUF5818"/>
</dbReference>
<keyword evidence="2" id="KW-1185">Reference proteome</keyword>
<dbReference type="Proteomes" id="UP001335183">
    <property type="component" value="Chromosome"/>
</dbReference>
<dbReference type="EMBL" id="CP144918">
    <property type="protein sequence ID" value="WWA46966.1"/>
    <property type="molecule type" value="Genomic_DNA"/>
</dbReference>
<name>A0ABZ2D6W4_9SPHN</name>
<reference evidence="1 2" key="1">
    <citation type="submission" date="2024-02" db="EMBL/GenBank/DDBJ databases">
        <title>The whole genome sequence of five bacterial samples isolated from Abu Dhabi Sabkha-shore region.</title>
        <authorList>
            <person name="Sudalaimuthuasari N."/>
            <person name="Sarfraz B."/>
            <person name="Tuyisabe J.D."/>
            <person name="Mugisha Ntwali L.D.M."/>
            <person name="Ali A.I.A.A."/>
            <person name="Almansoori S.Z.A."/>
            <person name="Alajami H.S.A."/>
            <person name="Almeqbaali A.A.S."/>
            <person name="Kundu B."/>
            <person name="Saeed E.E."/>
            <person name="Sukumarinath V."/>
            <person name="Mishra A.K."/>
            <person name="Hazzouri K.M."/>
            <person name="Almaskari R."/>
            <person name="Sharma A.K."/>
            <person name="Amiri K.M.A."/>
        </authorList>
    </citation>
    <scope>NUCLEOTIDE SEQUENCE [LARGE SCALE GENOMIC DNA]</scope>
    <source>
        <strain evidence="2">kcgeb_sd</strain>
    </source>
</reference>
<dbReference type="RefSeq" id="WP_338445858.1">
    <property type="nucleotide sequence ID" value="NZ_CP144918.1"/>
</dbReference>
<dbReference type="Pfam" id="PF19135">
    <property type="entry name" value="DUF5818"/>
    <property type="match status" value="1"/>
</dbReference>
<proteinExistence type="predicted"/>
<gene>
    <name evidence="1" type="ORF">V5F89_11970</name>
</gene>
<accession>A0ABZ2D6W4</accession>